<reference evidence="1 2" key="1">
    <citation type="journal article" date="2021" name="Hortic Res">
        <title>The domestication of Cucurbita argyrosperma as revealed by the genome of its wild relative.</title>
        <authorList>
            <person name="Barrera-Redondo J."/>
            <person name="Sanchez-de la Vega G."/>
            <person name="Aguirre-Liguori J.A."/>
            <person name="Castellanos-Morales G."/>
            <person name="Gutierrez-Guerrero Y.T."/>
            <person name="Aguirre-Dugua X."/>
            <person name="Aguirre-Planter E."/>
            <person name="Tenaillon M.I."/>
            <person name="Lira-Saade R."/>
            <person name="Eguiarte L.E."/>
        </authorList>
    </citation>
    <scope>NUCLEOTIDE SEQUENCE [LARGE SCALE GENOMIC DNA]</scope>
    <source>
        <strain evidence="1">JBR-2021</strain>
    </source>
</reference>
<keyword evidence="2" id="KW-1185">Reference proteome</keyword>
<feature type="non-terminal residue" evidence="1">
    <location>
        <position position="1"/>
    </location>
</feature>
<dbReference type="EMBL" id="JAGKQH010000020">
    <property type="protein sequence ID" value="KAG6571424.1"/>
    <property type="molecule type" value="Genomic_DNA"/>
</dbReference>
<evidence type="ECO:0000313" key="1">
    <source>
        <dbReference type="EMBL" id="KAG6571424.1"/>
    </source>
</evidence>
<evidence type="ECO:0000313" key="2">
    <source>
        <dbReference type="Proteomes" id="UP000685013"/>
    </source>
</evidence>
<accession>A0AAV6LX43</accession>
<name>A0AAV6LX43_9ROSI</name>
<proteinExistence type="predicted"/>
<comment type="caution">
    <text evidence="1">The sequence shown here is derived from an EMBL/GenBank/DDBJ whole genome shotgun (WGS) entry which is preliminary data.</text>
</comment>
<organism evidence="1 2">
    <name type="scientific">Cucurbita argyrosperma subsp. sororia</name>
    <dbReference type="NCBI Taxonomy" id="37648"/>
    <lineage>
        <taxon>Eukaryota</taxon>
        <taxon>Viridiplantae</taxon>
        <taxon>Streptophyta</taxon>
        <taxon>Embryophyta</taxon>
        <taxon>Tracheophyta</taxon>
        <taxon>Spermatophyta</taxon>
        <taxon>Magnoliopsida</taxon>
        <taxon>eudicotyledons</taxon>
        <taxon>Gunneridae</taxon>
        <taxon>Pentapetalae</taxon>
        <taxon>rosids</taxon>
        <taxon>fabids</taxon>
        <taxon>Cucurbitales</taxon>
        <taxon>Cucurbitaceae</taxon>
        <taxon>Cucurbiteae</taxon>
        <taxon>Cucurbita</taxon>
    </lineage>
</organism>
<protein>
    <submittedName>
        <fullName evidence="1">Uncharacterized protein</fullName>
    </submittedName>
</protein>
<dbReference type="AlphaFoldDB" id="A0AAV6LX43"/>
<gene>
    <name evidence="1" type="ORF">SDJN03_30339</name>
</gene>
<sequence>MFNPTTRLLCPIRRTNPQSSPSFSDGILMSYTHDFVSVRPLLVCIIAPRYSYAPKSPKFALKLEILVIQPLEISKNFVRMSGSFVSASCSVHLPSMCSAYTSLLDFSLLLLSLRPRFAPVVVEL</sequence>
<dbReference type="Proteomes" id="UP000685013">
    <property type="component" value="Chromosome 20"/>
</dbReference>